<dbReference type="EMBL" id="RBNI01013182">
    <property type="protein sequence ID" value="RUP36110.1"/>
    <property type="molecule type" value="Genomic_DNA"/>
</dbReference>
<dbReference type="Proteomes" id="UP000268093">
    <property type="component" value="Unassembled WGS sequence"/>
</dbReference>
<evidence type="ECO:0000313" key="1">
    <source>
        <dbReference type="EMBL" id="RUP36110.1"/>
    </source>
</evidence>
<reference evidence="1 2" key="1">
    <citation type="journal article" date="2018" name="New Phytol.">
        <title>Phylogenomics of Endogonaceae and evolution of mycorrhizas within Mucoromycota.</title>
        <authorList>
            <person name="Chang Y."/>
            <person name="Desiro A."/>
            <person name="Na H."/>
            <person name="Sandor L."/>
            <person name="Lipzen A."/>
            <person name="Clum A."/>
            <person name="Barry K."/>
            <person name="Grigoriev I.V."/>
            <person name="Martin F.M."/>
            <person name="Stajich J.E."/>
            <person name="Smith M.E."/>
            <person name="Bonito G."/>
            <person name="Spatafora J.W."/>
        </authorList>
    </citation>
    <scope>NUCLEOTIDE SEQUENCE [LARGE SCALE GENOMIC DNA]</scope>
    <source>
        <strain evidence="1 2">GMNB39</strain>
    </source>
</reference>
<dbReference type="AlphaFoldDB" id="A0A433CCG0"/>
<sequence length="72" mass="8692">MAHLLMRLGRYELTRNLAKGFVRMELALVQERRHTLRSNQRGPRCRLWKVLLVMSLGRIEQSYMEISHLQHY</sequence>
<name>A0A433CCG0_9FUNG</name>
<organism evidence="1 2">
    <name type="scientific">Jimgerdemannia flammicorona</name>
    <dbReference type="NCBI Taxonomy" id="994334"/>
    <lineage>
        <taxon>Eukaryota</taxon>
        <taxon>Fungi</taxon>
        <taxon>Fungi incertae sedis</taxon>
        <taxon>Mucoromycota</taxon>
        <taxon>Mucoromycotina</taxon>
        <taxon>Endogonomycetes</taxon>
        <taxon>Endogonales</taxon>
        <taxon>Endogonaceae</taxon>
        <taxon>Jimgerdemannia</taxon>
    </lineage>
</organism>
<proteinExistence type="predicted"/>
<evidence type="ECO:0000313" key="2">
    <source>
        <dbReference type="Proteomes" id="UP000268093"/>
    </source>
</evidence>
<protein>
    <submittedName>
        <fullName evidence="1">Uncharacterized protein</fullName>
    </submittedName>
</protein>
<gene>
    <name evidence="1" type="ORF">BC936DRAFT_138488</name>
</gene>
<accession>A0A433CCG0</accession>
<comment type="caution">
    <text evidence="1">The sequence shown here is derived from an EMBL/GenBank/DDBJ whole genome shotgun (WGS) entry which is preliminary data.</text>
</comment>
<keyword evidence="2" id="KW-1185">Reference proteome</keyword>